<evidence type="ECO:0000313" key="3">
    <source>
        <dbReference type="EMBL" id="QHT05482.1"/>
    </source>
</evidence>
<dbReference type="Pfam" id="PF01569">
    <property type="entry name" value="PAP2"/>
    <property type="match status" value="1"/>
</dbReference>
<proteinExistence type="predicted"/>
<name>A0A6C0CMY3_9ZZZZ</name>
<feature type="transmembrane region" description="Helical" evidence="1">
    <location>
        <begin position="12"/>
        <end position="30"/>
    </location>
</feature>
<keyword evidence="1" id="KW-1133">Transmembrane helix</keyword>
<organism evidence="3">
    <name type="scientific">viral metagenome</name>
    <dbReference type="NCBI Taxonomy" id="1070528"/>
    <lineage>
        <taxon>unclassified sequences</taxon>
        <taxon>metagenomes</taxon>
        <taxon>organismal metagenomes</taxon>
    </lineage>
</organism>
<feature type="domain" description="Phosphatidic acid phosphatase type 2/haloperoxidase" evidence="2">
    <location>
        <begin position="103"/>
        <end position="185"/>
    </location>
</feature>
<evidence type="ECO:0000256" key="1">
    <source>
        <dbReference type="SAM" id="Phobius"/>
    </source>
</evidence>
<dbReference type="InterPro" id="IPR036938">
    <property type="entry name" value="PAP2/HPO_sf"/>
</dbReference>
<keyword evidence="1" id="KW-0472">Membrane</keyword>
<dbReference type="InterPro" id="IPR000326">
    <property type="entry name" value="PAP2/HPO"/>
</dbReference>
<dbReference type="SUPFAM" id="SSF48317">
    <property type="entry name" value="Acid phosphatase/Vanadium-dependent haloperoxidase"/>
    <property type="match status" value="1"/>
</dbReference>
<dbReference type="AlphaFoldDB" id="A0A6C0CMY3"/>
<keyword evidence="1" id="KW-0812">Transmembrane</keyword>
<protein>
    <recommendedName>
        <fullName evidence="2">Phosphatidic acid phosphatase type 2/haloperoxidase domain-containing protein</fullName>
    </recommendedName>
</protein>
<evidence type="ECO:0000259" key="2">
    <source>
        <dbReference type="Pfam" id="PF01569"/>
    </source>
</evidence>
<sequence>MDNYNTYISYMNYIKNTLLFFLVFLIIYLYTLPRYISYLPTLPVYPNSIEESNEVEEYTKTRTLEDIDFFKKTDKSVTSAFLDIVPMFESELNSLITQPFIIILLYLLKYIINRPRPYQLNKNINVLASKTGNTPAFPAGHALQAYYLAKHLSTLFPDKREELYETAIKCDICRIKAGIHYKSDGEFSKKIVEYIF</sequence>
<accession>A0A6C0CMY3</accession>
<feature type="transmembrane region" description="Helical" evidence="1">
    <location>
        <begin position="95"/>
        <end position="112"/>
    </location>
</feature>
<dbReference type="EMBL" id="MN739455">
    <property type="protein sequence ID" value="QHT05482.1"/>
    <property type="molecule type" value="Genomic_DNA"/>
</dbReference>
<dbReference type="Gene3D" id="1.20.144.10">
    <property type="entry name" value="Phosphatidic acid phosphatase type 2/haloperoxidase"/>
    <property type="match status" value="1"/>
</dbReference>
<reference evidence="3" key="1">
    <citation type="journal article" date="2020" name="Nature">
        <title>Giant virus diversity and host interactions through global metagenomics.</title>
        <authorList>
            <person name="Schulz F."/>
            <person name="Roux S."/>
            <person name="Paez-Espino D."/>
            <person name="Jungbluth S."/>
            <person name="Walsh D.A."/>
            <person name="Denef V.J."/>
            <person name="McMahon K.D."/>
            <person name="Konstantinidis K.T."/>
            <person name="Eloe-Fadrosh E.A."/>
            <person name="Kyrpides N.C."/>
            <person name="Woyke T."/>
        </authorList>
    </citation>
    <scope>NUCLEOTIDE SEQUENCE</scope>
    <source>
        <strain evidence="3">GVMAG-M-3300021375-17</strain>
    </source>
</reference>